<accession>A0A392PRS7</accession>
<keyword evidence="2" id="KW-1185">Reference proteome</keyword>
<dbReference type="EMBL" id="LXQA010092084">
    <property type="protein sequence ID" value="MCI14357.1"/>
    <property type="molecule type" value="Genomic_DNA"/>
</dbReference>
<proteinExistence type="predicted"/>
<organism evidence="1 2">
    <name type="scientific">Trifolium medium</name>
    <dbReference type="NCBI Taxonomy" id="97028"/>
    <lineage>
        <taxon>Eukaryota</taxon>
        <taxon>Viridiplantae</taxon>
        <taxon>Streptophyta</taxon>
        <taxon>Embryophyta</taxon>
        <taxon>Tracheophyta</taxon>
        <taxon>Spermatophyta</taxon>
        <taxon>Magnoliopsida</taxon>
        <taxon>eudicotyledons</taxon>
        <taxon>Gunneridae</taxon>
        <taxon>Pentapetalae</taxon>
        <taxon>rosids</taxon>
        <taxon>fabids</taxon>
        <taxon>Fabales</taxon>
        <taxon>Fabaceae</taxon>
        <taxon>Papilionoideae</taxon>
        <taxon>50 kb inversion clade</taxon>
        <taxon>NPAAA clade</taxon>
        <taxon>Hologalegina</taxon>
        <taxon>IRL clade</taxon>
        <taxon>Trifolieae</taxon>
        <taxon>Trifolium</taxon>
    </lineage>
</organism>
<keyword evidence="1" id="KW-0808">Transferase</keyword>
<reference evidence="1 2" key="1">
    <citation type="journal article" date="2018" name="Front. Plant Sci.">
        <title>Red Clover (Trifolium pratense) and Zigzag Clover (T. medium) - A Picture of Genomic Similarities and Differences.</title>
        <authorList>
            <person name="Dluhosova J."/>
            <person name="Istvanek J."/>
            <person name="Nedelnik J."/>
            <person name="Repkova J."/>
        </authorList>
    </citation>
    <scope>NUCLEOTIDE SEQUENCE [LARGE SCALE GENOMIC DNA]</scope>
    <source>
        <strain evidence="2">cv. 10/8</strain>
        <tissue evidence="1">Leaf</tissue>
    </source>
</reference>
<dbReference type="PANTHER" id="PTHR36617">
    <property type="entry name" value="PROTEIN, PUTATIVE-RELATED"/>
    <property type="match status" value="1"/>
</dbReference>
<dbReference type="Proteomes" id="UP000265520">
    <property type="component" value="Unassembled WGS sequence"/>
</dbReference>
<evidence type="ECO:0000313" key="2">
    <source>
        <dbReference type="Proteomes" id="UP000265520"/>
    </source>
</evidence>
<sequence>MEAMVERNLFTGYNRREAWVWRRQLRAWEEEMLVECQALLHNLFLQASSSDLWQWKSDPIRGYSIQGAYQLLTSQQLVPLDAAEDLISNKQVPLKVVYFCVETLA</sequence>
<dbReference type="GO" id="GO:0016301">
    <property type="term" value="F:kinase activity"/>
    <property type="evidence" value="ECO:0007669"/>
    <property type="project" value="UniProtKB-KW"/>
</dbReference>
<dbReference type="PANTHER" id="PTHR36617:SF5">
    <property type="entry name" value="OS05G0421675 PROTEIN"/>
    <property type="match status" value="1"/>
</dbReference>
<protein>
    <submittedName>
        <fullName evidence="1">Receptor-like kinase</fullName>
    </submittedName>
</protein>
<dbReference type="AlphaFoldDB" id="A0A392PRS7"/>
<evidence type="ECO:0000313" key="1">
    <source>
        <dbReference type="EMBL" id="MCI14357.1"/>
    </source>
</evidence>
<keyword evidence="1" id="KW-0675">Receptor</keyword>
<name>A0A392PRS7_9FABA</name>
<comment type="caution">
    <text evidence="1">The sequence shown here is derived from an EMBL/GenBank/DDBJ whole genome shotgun (WGS) entry which is preliminary data.</text>
</comment>
<keyword evidence="1" id="KW-0418">Kinase</keyword>